<dbReference type="PROSITE" id="PS00615">
    <property type="entry name" value="C_TYPE_LECTIN_1"/>
    <property type="match status" value="1"/>
</dbReference>
<dbReference type="PROSITE" id="PS50041">
    <property type="entry name" value="C_TYPE_LECTIN_2"/>
    <property type="match status" value="1"/>
</dbReference>
<dbReference type="Proteomes" id="UP000887568">
    <property type="component" value="Unplaced"/>
</dbReference>
<dbReference type="SUPFAM" id="SSF56436">
    <property type="entry name" value="C-type lectin-like"/>
    <property type="match status" value="1"/>
</dbReference>
<dbReference type="PANTHER" id="PTHR22803">
    <property type="entry name" value="MANNOSE, PHOSPHOLIPASE, LECTIN RECEPTOR RELATED"/>
    <property type="match status" value="1"/>
</dbReference>
<dbReference type="InterPro" id="IPR018378">
    <property type="entry name" value="C-type_lectin_CS"/>
</dbReference>
<dbReference type="InterPro" id="IPR001304">
    <property type="entry name" value="C-type_lectin-like"/>
</dbReference>
<evidence type="ECO:0000256" key="1">
    <source>
        <dbReference type="ARBA" id="ARBA00023157"/>
    </source>
</evidence>
<dbReference type="InterPro" id="IPR016186">
    <property type="entry name" value="C-type_lectin-like/link_sf"/>
</dbReference>
<feature type="chain" id="PRO_5037363887" description="C-type lectin domain-containing protein" evidence="2">
    <location>
        <begin position="21"/>
        <end position="171"/>
    </location>
</feature>
<dbReference type="InterPro" id="IPR016187">
    <property type="entry name" value="CTDL_fold"/>
</dbReference>
<feature type="domain" description="C-type lectin" evidence="3">
    <location>
        <begin position="30"/>
        <end position="162"/>
    </location>
</feature>
<keyword evidence="5" id="KW-1185">Reference proteome</keyword>
<name>A0A913ZSS8_PATMI</name>
<organism evidence="4 5">
    <name type="scientific">Patiria miniata</name>
    <name type="common">Bat star</name>
    <name type="synonym">Asterina miniata</name>
    <dbReference type="NCBI Taxonomy" id="46514"/>
    <lineage>
        <taxon>Eukaryota</taxon>
        <taxon>Metazoa</taxon>
        <taxon>Echinodermata</taxon>
        <taxon>Eleutherozoa</taxon>
        <taxon>Asterozoa</taxon>
        <taxon>Asteroidea</taxon>
        <taxon>Valvatacea</taxon>
        <taxon>Valvatida</taxon>
        <taxon>Asterinidae</taxon>
        <taxon>Patiria</taxon>
    </lineage>
</organism>
<evidence type="ECO:0000259" key="3">
    <source>
        <dbReference type="PROSITE" id="PS50041"/>
    </source>
</evidence>
<dbReference type="OrthoDB" id="418245at2759"/>
<keyword evidence="2" id="KW-0732">Signal</keyword>
<dbReference type="Pfam" id="PF00059">
    <property type="entry name" value="Lectin_C"/>
    <property type="match status" value="1"/>
</dbReference>
<dbReference type="RefSeq" id="XP_038054240.1">
    <property type="nucleotide sequence ID" value="XM_038198312.1"/>
</dbReference>
<proteinExistence type="predicted"/>
<keyword evidence="1" id="KW-1015">Disulfide bond</keyword>
<feature type="signal peptide" evidence="2">
    <location>
        <begin position="1"/>
        <end position="20"/>
    </location>
</feature>
<dbReference type="SMART" id="SM00034">
    <property type="entry name" value="CLECT"/>
    <property type="match status" value="1"/>
</dbReference>
<evidence type="ECO:0000256" key="2">
    <source>
        <dbReference type="SAM" id="SignalP"/>
    </source>
</evidence>
<dbReference type="Gene3D" id="3.10.100.10">
    <property type="entry name" value="Mannose-Binding Protein A, subunit A"/>
    <property type="match status" value="1"/>
</dbReference>
<evidence type="ECO:0000313" key="5">
    <source>
        <dbReference type="Proteomes" id="UP000887568"/>
    </source>
</evidence>
<dbReference type="OMA" id="CMELHVE"/>
<protein>
    <recommendedName>
        <fullName evidence="3">C-type lectin domain-containing protein</fullName>
    </recommendedName>
</protein>
<reference evidence="4" key="1">
    <citation type="submission" date="2022-11" db="UniProtKB">
        <authorList>
            <consortium name="EnsemblMetazoa"/>
        </authorList>
    </citation>
    <scope>IDENTIFICATION</scope>
</reference>
<dbReference type="AlphaFoldDB" id="A0A913ZSS8"/>
<dbReference type="GeneID" id="119726575"/>
<evidence type="ECO:0000313" key="4">
    <source>
        <dbReference type="EnsemblMetazoa" id="XP_038054240.1"/>
    </source>
</evidence>
<dbReference type="InterPro" id="IPR050111">
    <property type="entry name" value="C-type_lectin/snaclec_domain"/>
</dbReference>
<sequence length="171" mass="19247">MAFRKILCVMFLLVLGLVSADDCPPFWTRYDNYCYRFFGPPKTWQSAEEHCGEFFTRDGQGRLASAHSSGENNFLLQMWSTSLVPNDGVVGASVWIGLNDLANEGRFTWSDGTSLNDYNAGWRTGQPDDGGQAEDCGCFWRTTEQVGWNDEGCGSALPYICKMPSYYNREQ</sequence>
<accession>A0A913ZSS8</accession>
<dbReference type="EnsemblMetazoa" id="XM_038198312.1">
    <property type="protein sequence ID" value="XP_038054240.1"/>
    <property type="gene ID" value="LOC119726575"/>
</dbReference>